<evidence type="ECO:0000313" key="10">
    <source>
        <dbReference type="EMBL" id="PRQ17543.1"/>
    </source>
</evidence>
<dbReference type="STRING" id="74649.A0A2P6P6I3"/>
<dbReference type="PANTHER" id="PTHR32208">
    <property type="entry name" value="SECRETED PROTEIN-RELATED"/>
    <property type="match status" value="1"/>
</dbReference>
<feature type="domain" description="Galactose oxidase-like Early set" evidence="9">
    <location>
        <begin position="432"/>
        <end position="537"/>
    </location>
</feature>
<keyword evidence="3 7" id="KW-0732">Signal</keyword>
<dbReference type="GO" id="GO:0016491">
    <property type="term" value="F:oxidoreductase activity"/>
    <property type="evidence" value="ECO:0007669"/>
    <property type="project" value="UniProtKB-KW"/>
</dbReference>
<dbReference type="InterPro" id="IPR013783">
    <property type="entry name" value="Ig-like_fold"/>
</dbReference>
<dbReference type="InterPro" id="IPR037293">
    <property type="entry name" value="Gal_Oxidase_central_sf"/>
</dbReference>
<dbReference type="InterPro" id="IPR009880">
    <property type="entry name" value="Glyoxal_oxidase_N"/>
</dbReference>
<dbReference type="SUPFAM" id="SSF50965">
    <property type="entry name" value="Galactose oxidase, central domain"/>
    <property type="match status" value="1"/>
</dbReference>
<organism evidence="10 11">
    <name type="scientific">Rosa chinensis</name>
    <name type="common">China rose</name>
    <dbReference type="NCBI Taxonomy" id="74649"/>
    <lineage>
        <taxon>Eukaryota</taxon>
        <taxon>Viridiplantae</taxon>
        <taxon>Streptophyta</taxon>
        <taxon>Embryophyta</taxon>
        <taxon>Tracheophyta</taxon>
        <taxon>Spermatophyta</taxon>
        <taxon>Magnoliopsida</taxon>
        <taxon>eudicotyledons</taxon>
        <taxon>Gunneridae</taxon>
        <taxon>Pentapetalae</taxon>
        <taxon>rosids</taxon>
        <taxon>fabids</taxon>
        <taxon>Rosales</taxon>
        <taxon>Rosaceae</taxon>
        <taxon>Rosoideae</taxon>
        <taxon>Rosoideae incertae sedis</taxon>
        <taxon>Rosa</taxon>
    </lineage>
</organism>
<evidence type="ECO:0000256" key="3">
    <source>
        <dbReference type="ARBA" id="ARBA00022729"/>
    </source>
</evidence>
<evidence type="ECO:0000313" key="11">
    <source>
        <dbReference type="Proteomes" id="UP000238479"/>
    </source>
</evidence>
<evidence type="ECO:0000259" key="8">
    <source>
        <dbReference type="Pfam" id="PF07250"/>
    </source>
</evidence>
<evidence type="ECO:0000256" key="6">
    <source>
        <dbReference type="ARBA" id="ARBA00077505"/>
    </source>
</evidence>
<dbReference type="Pfam" id="PF09118">
    <property type="entry name" value="GO-like_E_set"/>
    <property type="match status" value="1"/>
</dbReference>
<dbReference type="Gramene" id="PRQ17543">
    <property type="protein sequence ID" value="PRQ17543"/>
    <property type="gene ID" value="RchiOBHm_Chr7g0196161"/>
</dbReference>
<dbReference type="PANTHER" id="PTHR32208:SF62">
    <property type="entry name" value="OXIDASE, PUTATIVE, EXPRESSED-RELATED"/>
    <property type="match status" value="1"/>
</dbReference>
<dbReference type="InterPro" id="IPR015202">
    <property type="entry name" value="GO-like_E_set"/>
</dbReference>
<dbReference type="Gene3D" id="2.60.40.10">
    <property type="entry name" value="Immunoglobulins"/>
    <property type="match status" value="1"/>
</dbReference>
<evidence type="ECO:0000256" key="7">
    <source>
        <dbReference type="SAM" id="SignalP"/>
    </source>
</evidence>
<evidence type="ECO:0000256" key="5">
    <source>
        <dbReference type="ARBA" id="ARBA00073112"/>
    </source>
</evidence>
<sequence>MTTKFFLLSFSLLITAAAGAGGRWQVLQKSIGVSAMHMQLLRNDRVIMFDRTNFGKSNLSLPRGICRRNPNDTALKVDCTAHSVEYDVASNSFRPLMLFTDSWCSSGSVSPNGSLVQTGGWKDGQIRVRLFEPCSTCDWVEIESALTHPRWYATNHILPDGRIIIVGGRAQPNFEFFPKIKEGEGSITVPFLDETKDAVEDNLYPFVFLNVDGNLFIYANNRAILLNYVTGETVKTYPTIPGGDPRSYPSTGSAVLLPLKVQNGTAEEAQVLVCGGAPLGSYNKALNKGIFLDALNTCARMTITDPNPRWTLETMPGPRVMADMTLLPDGNVLIINGASQGSAGWDLGRGPVLNPVLYKTENPAGSRFETMNPTSIPRMYHSTAALLRDGRVLVGGSNPHKGYEFSSVLFPTELSVEAFYPEYLNPEFSDVRPTVRAPKSQQVVGYGQKVQIEFSISGKLAAQSLFASMICPSFSTHSFSMNQRSLLLPIDNVVSARNLTFQAQLTMPSDPNLAPSSYYLLFVVHQYIPSEATWIRIA</sequence>
<dbReference type="AlphaFoldDB" id="A0A2P6P6I3"/>
<keyword evidence="4 10" id="KW-0560">Oxidoreductase</keyword>
<name>A0A2P6P6I3_ROSCH</name>
<dbReference type="InterPro" id="IPR014756">
    <property type="entry name" value="Ig_E-set"/>
</dbReference>
<keyword evidence="2" id="KW-0964">Secreted</keyword>
<reference evidence="10 11" key="1">
    <citation type="journal article" date="2018" name="Nat. Genet.">
        <title>The Rosa genome provides new insights in the design of modern roses.</title>
        <authorList>
            <person name="Bendahmane M."/>
        </authorList>
    </citation>
    <scope>NUCLEOTIDE SEQUENCE [LARGE SCALE GENOMIC DNA]</scope>
    <source>
        <strain evidence="11">cv. Old Blush</strain>
    </source>
</reference>
<accession>A0A2P6P6I3</accession>
<evidence type="ECO:0000256" key="1">
    <source>
        <dbReference type="ARBA" id="ARBA00004613"/>
    </source>
</evidence>
<keyword evidence="11" id="KW-1185">Reference proteome</keyword>
<feature type="domain" description="Glyoxal oxidase N-terminal" evidence="8">
    <location>
        <begin position="36"/>
        <end position="423"/>
    </location>
</feature>
<dbReference type="GO" id="GO:0005615">
    <property type="term" value="C:extracellular space"/>
    <property type="evidence" value="ECO:0007669"/>
    <property type="project" value="UniProtKB-ARBA"/>
</dbReference>
<dbReference type="InterPro" id="IPR011043">
    <property type="entry name" value="Gal_Oxase/kelch_b-propeller"/>
</dbReference>
<dbReference type="Gene3D" id="2.130.10.80">
    <property type="entry name" value="Galactose oxidase/kelch, beta-propeller"/>
    <property type="match status" value="1"/>
</dbReference>
<proteinExistence type="predicted"/>
<dbReference type="EMBL" id="PDCK01000045">
    <property type="protein sequence ID" value="PRQ17543.1"/>
    <property type="molecule type" value="Genomic_DNA"/>
</dbReference>
<feature type="signal peptide" evidence="7">
    <location>
        <begin position="1"/>
        <end position="19"/>
    </location>
</feature>
<dbReference type="SUPFAM" id="SSF81296">
    <property type="entry name" value="E set domains"/>
    <property type="match status" value="1"/>
</dbReference>
<dbReference type="Pfam" id="PF07250">
    <property type="entry name" value="Glyoxal_oxid_N"/>
    <property type="match status" value="1"/>
</dbReference>
<evidence type="ECO:0000259" key="9">
    <source>
        <dbReference type="Pfam" id="PF09118"/>
    </source>
</evidence>
<dbReference type="Proteomes" id="UP000238479">
    <property type="component" value="Chromosome 7"/>
</dbReference>
<gene>
    <name evidence="10" type="ORF">RchiOBHm_Chr7g0196161</name>
</gene>
<dbReference type="OMA" id="WGMANAS"/>
<dbReference type="OrthoDB" id="2019572at2759"/>
<dbReference type="FunFam" id="2.130.10.80:FF:000001">
    <property type="entry name" value="Aldehyde oxidase GLOX"/>
    <property type="match status" value="1"/>
</dbReference>
<dbReference type="CDD" id="cd02851">
    <property type="entry name" value="E_set_GO_C"/>
    <property type="match status" value="1"/>
</dbReference>
<evidence type="ECO:0000256" key="4">
    <source>
        <dbReference type="ARBA" id="ARBA00023002"/>
    </source>
</evidence>
<feature type="chain" id="PRO_5015132415" description="Aldehyde oxidase GLOX" evidence="7">
    <location>
        <begin position="20"/>
        <end position="538"/>
    </location>
</feature>
<comment type="subcellular location">
    <subcellularLocation>
        <location evidence="1">Secreted</location>
    </subcellularLocation>
</comment>
<protein>
    <recommendedName>
        <fullName evidence="5">Aldehyde oxidase GLOX</fullName>
    </recommendedName>
    <alternativeName>
        <fullName evidence="6">Glyoxal oxidase</fullName>
    </alternativeName>
</protein>
<evidence type="ECO:0000256" key="2">
    <source>
        <dbReference type="ARBA" id="ARBA00022525"/>
    </source>
</evidence>
<comment type="caution">
    <text evidence="10">The sequence shown here is derived from an EMBL/GenBank/DDBJ whole genome shotgun (WGS) entry which is preliminary data.</text>
</comment>